<dbReference type="AlphaFoldDB" id="A0A9P5A682"/>
<organism evidence="1 2">
    <name type="scientific">Fusarium beomiforme</name>
    <dbReference type="NCBI Taxonomy" id="44412"/>
    <lineage>
        <taxon>Eukaryota</taxon>
        <taxon>Fungi</taxon>
        <taxon>Dikarya</taxon>
        <taxon>Ascomycota</taxon>
        <taxon>Pezizomycotina</taxon>
        <taxon>Sordariomycetes</taxon>
        <taxon>Hypocreomycetidae</taxon>
        <taxon>Hypocreales</taxon>
        <taxon>Nectriaceae</taxon>
        <taxon>Fusarium</taxon>
        <taxon>Fusarium burgessii species complex</taxon>
    </lineage>
</organism>
<keyword evidence="2" id="KW-1185">Reference proteome</keyword>
<dbReference type="Proteomes" id="UP000730481">
    <property type="component" value="Unassembled WGS sequence"/>
</dbReference>
<evidence type="ECO:0000313" key="2">
    <source>
        <dbReference type="Proteomes" id="UP000730481"/>
    </source>
</evidence>
<evidence type="ECO:0000313" key="1">
    <source>
        <dbReference type="EMBL" id="KAF4332927.1"/>
    </source>
</evidence>
<proteinExistence type="predicted"/>
<reference evidence="1" key="2">
    <citation type="submission" date="2020-02" db="EMBL/GenBank/DDBJ databases">
        <title>Identification and distribution of gene clusters putatively required for synthesis of sphingolipid metabolism inhibitors in phylogenetically diverse species of the filamentous fungus Fusarium.</title>
        <authorList>
            <person name="Kim H.-S."/>
            <person name="Busman M."/>
            <person name="Brown D.W."/>
            <person name="Divon H."/>
            <person name="Uhlig S."/>
            <person name="Proctor R.H."/>
        </authorList>
    </citation>
    <scope>NUCLEOTIDE SEQUENCE</scope>
    <source>
        <strain evidence="1">NRRL 25174</strain>
    </source>
</reference>
<reference evidence="1" key="1">
    <citation type="journal article" date="2017" name="Mycologia">
        <title>Fusarium algeriense, sp. nov., a novel toxigenic crown rot pathogen of durum wheat from Algeria is nested in the Fusarium burgessii species complex.</title>
        <authorList>
            <person name="Laraba I."/>
            <person name="Keddad A."/>
            <person name="Boureghda H."/>
            <person name="Abdallah N."/>
            <person name="Vaughan M.M."/>
            <person name="Proctor R.H."/>
            <person name="Busman M."/>
            <person name="O'Donnell K."/>
        </authorList>
    </citation>
    <scope>NUCLEOTIDE SEQUENCE</scope>
    <source>
        <strain evidence="1">NRRL 25174</strain>
    </source>
</reference>
<dbReference type="EMBL" id="PVQB02000943">
    <property type="protein sequence ID" value="KAF4332927.1"/>
    <property type="molecule type" value="Genomic_DNA"/>
</dbReference>
<accession>A0A9P5A682</accession>
<protein>
    <submittedName>
        <fullName evidence="1">Transcriptional activator srcap</fullName>
    </submittedName>
</protein>
<gene>
    <name evidence="1" type="ORF">FBEOM_13274</name>
</gene>
<dbReference type="OrthoDB" id="5352492at2759"/>
<comment type="caution">
    <text evidence="1">The sequence shown here is derived from an EMBL/GenBank/DDBJ whole genome shotgun (WGS) entry which is preliminary data.</text>
</comment>
<name>A0A9P5A682_9HYPO</name>
<sequence length="522" mass="57216">MYKDIGSALDVGSNIDNFANRLPGNSITLNSVPTGNDENVIQFDDSDGLAKWMTNLDPKGTFKLTLKKNPDPGKGPWDIIAFNFQLTSPWNVVFSSGKEALRFSFESVFQVPVPGLEPDGAMLYFGLDEEKTPQDLSLTIKELFDFSGSLLKPNSTIADWKVTLKLQSKESKGASEKSNEDTGAGGKRNGLWISPTKYLQTIVRLQFSLGDADKKTFNDVIGKPLKGFTLESLDAICKQTLVLTETNSGNKAVSQGQVMFVAQCKIASDDKEVPVVASVEFYAFNYNIIIQLNSKDAFHGILLWLTNLVPGLDLTFIKTFLLESDIFKDNGVYPRQITVNLDRDSEGKNTKLTSFSFDIEVKAGFGQTPTEQPGASATTPVFLISYSWSRGGPKWGTLQGRLWNWFDVSPLLIMQPGYEITSNLIPLTESPATALNLLTMIPDMDISNVPATIPTQISRAYIVLGNNGVALGLTVKSKAFDVVDPPPVPQLDLGVISIDASFAWKGQKSFKLTTAFMAEMRP</sequence>